<evidence type="ECO:0000256" key="6">
    <source>
        <dbReference type="RuleBase" id="RU361235"/>
    </source>
</evidence>
<accession>A0A6J0BBS3</accession>
<dbReference type="Gene3D" id="3.40.50.1820">
    <property type="entry name" value="alpha/beta hydrolase"/>
    <property type="match status" value="1"/>
</dbReference>
<dbReference type="Proteomes" id="UP000829291">
    <property type="component" value="Chromosome 4"/>
</dbReference>
<evidence type="ECO:0000256" key="1">
    <source>
        <dbReference type="ARBA" id="ARBA00005964"/>
    </source>
</evidence>
<feature type="chain" id="PRO_5027163110" description="Carboxylic ester hydrolase" evidence="6">
    <location>
        <begin position="21"/>
        <end position="589"/>
    </location>
</feature>
<dbReference type="PANTHER" id="PTHR11559">
    <property type="entry name" value="CARBOXYLESTERASE"/>
    <property type="match status" value="1"/>
</dbReference>
<evidence type="ECO:0000256" key="5">
    <source>
        <dbReference type="ARBA" id="ARBA00023180"/>
    </source>
</evidence>
<protein>
    <recommendedName>
        <fullName evidence="6">Carboxylic ester hydrolase</fullName>
        <ecNumber evidence="6">3.1.1.-</ecNumber>
    </recommendedName>
</protein>
<dbReference type="Pfam" id="PF00135">
    <property type="entry name" value="COesterase"/>
    <property type="match status" value="1"/>
</dbReference>
<keyword evidence="2" id="KW-0719">Serine esterase</keyword>
<dbReference type="GeneID" id="107218831"/>
<dbReference type="RefSeq" id="XP_015512374.1">
    <property type="nucleotide sequence ID" value="XM_015656888.2"/>
</dbReference>
<keyword evidence="8" id="KW-1185">Reference proteome</keyword>
<dbReference type="PROSITE" id="PS00122">
    <property type="entry name" value="CARBOXYLESTERASE_B_1"/>
    <property type="match status" value="1"/>
</dbReference>
<evidence type="ECO:0000259" key="7">
    <source>
        <dbReference type="Pfam" id="PF00135"/>
    </source>
</evidence>
<comment type="similarity">
    <text evidence="1 6">Belongs to the type-B carboxylesterase/lipase family.</text>
</comment>
<keyword evidence="4" id="KW-1015">Disulfide bond</keyword>
<gene>
    <name evidence="9" type="primary">LOC107218831</name>
</gene>
<proteinExistence type="inferred from homology"/>
<evidence type="ECO:0000256" key="4">
    <source>
        <dbReference type="ARBA" id="ARBA00023157"/>
    </source>
</evidence>
<dbReference type="InterPro" id="IPR019819">
    <property type="entry name" value="Carboxylesterase_B_CS"/>
</dbReference>
<keyword evidence="5" id="KW-0325">Glycoprotein</keyword>
<dbReference type="InterPro" id="IPR029058">
    <property type="entry name" value="AB_hydrolase_fold"/>
</dbReference>
<sequence>MRGAFATFGVICCLVIAVQGNSVNNVDPSVKIKNGTLVGVLMKTRKGREYVGFKGIPYALPPIGELRFQAPRSTVGWDGVRSAKEDAEICVQRNIYIHQEEIVGNEDCLYLNVYTPKLPISGPGNLDNPHPALPVLVWFHGGGWIAGAGHSEFYNAKFLLDHDVILVTMNFRLGPLGFLSTEDMASPGNNGLKDQNQALRWIQENIAAFGGDTNRVTIFGESAGGASVNFHMMSPLSKGLFHRGISESGTAICPWVLTRPGLAIRQTRRLGQLVDCTQDDTAQLIECLRTKDAVDITATDRDFQEFGYCPMIPFRPVVEPLHPGAFLIEDPATALKFGHQVDVPWMTGITSHEGSLKVPEIYGINDGEQAKLLDEDFEKWAPITLMYQHHCPKEHHSEVAKRIRDFYLGDLPINNSTRYNVIDLYSDAWFNVAADNAVRDYLDTMASPIFYYYFAYQGDVSFSSIFGDPDQDYGVSHADELQYLFPVGEQLFKDVPLSEESFKIVDIMTTLWANFAKFGNPTPEVTPTVPVKWLPVRTHNLEYLHIGGSQDLYMAYNLLVDRMQFWATLPLQGLSYVEANDARPSKDEL</sequence>
<evidence type="ECO:0000256" key="3">
    <source>
        <dbReference type="ARBA" id="ARBA00022801"/>
    </source>
</evidence>
<name>A0A6J0BBS3_NEOLC</name>
<keyword evidence="3 6" id="KW-0378">Hydrolase</keyword>
<dbReference type="KEGG" id="nlo:107218831"/>
<dbReference type="InParanoid" id="A0A6J0BBS3"/>
<feature type="domain" description="Carboxylesterase type B" evidence="7">
    <location>
        <begin position="27"/>
        <end position="566"/>
    </location>
</feature>
<keyword evidence="6" id="KW-0732">Signal</keyword>
<evidence type="ECO:0000313" key="8">
    <source>
        <dbReference type="Proteomes" id="UP000829291"/>
    </source>
</evidence>
<reference evidence="9" key="1">
    <citation type="submission" date="2025-08" db="UniProtKB">
        <authorList>
            <consortium name="RefSeq"/>
        </authorList>
    </citation>
    <scope>IDENTIFICATION</scope>
    <source>
        <tissue evidence="9">Thorax and Abdomen</tissue>
    </source>
</reference>
<dbReference type="InterPro" id="IPR002018">
    <property type="entry name" value="CarbesteraseB"/>
</dbReference>
<dbReference type="SUPFAM" id="SSF53474">
    <property type="entry name" value="alpha/beta-Hydrolases"/>
    <property type="match status" value="1"/>
</dbReference>
<dbReference type="GO" id="GO:0052689">
    <property type="term" value="F:carboxylic ester hydrolase activity"/>
    <property type="evidence" value="ECO:0007669"/>
    <property type="project" value="UniProtKB-KW"/>
</dbReference>
<feature type="signal peptide" evidence="6">
    <location>
        <begin position="1"/>
        <end position="20"/>
    </location>
</feature>
<organism evidence="9">
    <name type="scientific">Neodiprion lecontei</name>
    <name type="common">Redheaded pine sawfly</name>
    <dbReference type="NCBI Taxonomy" id="441921"/>
    <lineage>
        <taxon>Eukaryota</taxon>
        <taxon>Metazoa</taxon>
        <taxon>Ecdysozoa</taxon>
        <taxon>Arthropoda</taxon>
        <taxon>Hexapoda</taxon>
        <taxon>Insecta</taxon>
        <taxon>Pterygota</taxon>
        <taxon>Neoptera</taxon>
        <taxon>Endopterygota</taxon>
        <taxon>Hymenoptera</taxon>
        <taxon>Tenthredinoidea</taxon>
        <taxon>Diprionidae</taxon>
        <taxon>Diprioninae</taxon>
        <taxon>Neodiprion</taxon>
    </lineage>
</organism>
<dbReference type="EC" id="3.1.1.-" evidence="6"/>
<dbReference type="InterPro" id="IPR019826">
    <property type="entry name" value="Carboxylesterase_B_AS"/>
</dbReference>
<dbReference type="PROSITE" id="PS00941">
    <property type="entry name" value="CARBOXYLESTERASE_B_2"/>
    <property type="match status" value="1"/>
</dbReference>
<evidence type="ECO:0000313" key="9">
    <source>
        <dbReference type="RefSeq" id="XP_015512374.1"/>
    </source>
</evidence>
<evidence type="ECO:0000256" key="2">
    <source>
        <dbReference type="ARBA" id="ARBA00022487"/>
    </source>
</evidence>
<dbReference type="InterPro" id="IPR050309">
    <property type="entry name" value="Type-B_Carboxylest/Lipase"/>
</dbReference>
<dbReference type="OrthoDB" id="19653at2759"/>
<dbReference type="AlphaFoldDB" id="A0A6J0BBS3"/>